<organism evidence="1 2">
    <name type="scientific">Solirubrobacter deserti</name>
    <dbReference type="NCBI Taxonomy" id="2282478"/>
    <lineage>
        <taxon>Bacteria</taxon>
        <taxon>Bacillati</taxon>
        <taxon>Actinomycetota</taxon>
        <taxon>Thermoleophilia</taxon>
        <taxon>Solirubrobacterales</taxon>
        <taxon>Solirubrobacteraceae</taxon>
        <taxon>Solirubrobacter</taxon>
    </lineage>
</organism>
<keyword evidence="2" id="KW-1185">Reference proteome</keyword>
<dbReference type="Gene3D" id="3.60.20.30">
    <property type="entry name" value="(Glycosyl)asparaginase"/>
    <property type="match status" value="1"/>
</dbReference>
<dbReference type="PANTHER" id="PTHR10188:SF6">
    <property type="entry name" value="N(4)-(BETA-N-ACETYLGLUCOSAMINYL)-L-ASPARAGINASE"/>
    <property type="match status" value="1"/>
</dbReference>
<evidence type="ECO:0000313" key="1">
    <source>
        <dbReference type="EMBL" id="MDA0137691.1"/>
    </source>
</evidence>
<dbReference type="SUPFAM" id="SSF56235">
    <property type="entry name" value="N-terminal nucleophile aminohydrolases (Ntn hydrolases)"/>
    <property type="match status" value="1"/>
</dbReference>
<protein>
    <submittedName>
        <fullName evidence="1">Isoaspartyl peptidase/L-asparaginase</fullName>
    </submittedName>
</protein>
<name>A0ABT4RH23_9ACTN</name>
<dbReference type="EMBL" id="JAPCID010000011">
    <property type="protein sequence ID" value="MDA0137691.1"/>
    <property type="molecule type" value="Genomic_DNA"/>
</dbReference>
<dbReference type="PANTHER" id="PTHR10188">
    <property type="entry name" value="L-ASPARAGINASE"/>
    <property type="match status" value="1"/>
</dbReference>
<reference evidence="1" key="1">
    <citation type="submission" date="2022-10" db="EMBL/GenBank/DDBJ databases">
        <title>The WGS of Solirubrobacter sp. CPCC 204708.</title>
        <authorList>
            <person name="Jiang Z."/>
        </authorList>
    </citation>
    <scope>NUCLEOTIDE SEQUENCE</scope>
    <source>
        <strain evidence="1">CPCC 204708</strain>
    </source>
</reference>
<proteinExistence type="predicted"/>
<evidence type="ECO:0000313" key="2">
    <source>
        <dbReference type="Proteomes" id="UP001147700"/>
    </source>
</evidence>
<dbReference type="Pfam" id="PF01112">
    <property type="entry name" value="Asparaginase_2"/>
    <property type="match status" value="2"/>
</dbReference>
<accession>A0ABT4RH23</accession>
<comment type="caution">
    <text evidence="1">The sequence shown here is derived from an EMBL/GenBank/DDBJ whole genome shotgun (WGS) entry which is preliminary data.</text>
</comment>
<dbReference type="Proteomes" id="UP001147700">
    <property type="component" value="Unassembled WGS sequence"/>
</dbReference>
<sequence>MITMVVHGGAGHWREEQRARARQGIQAAVDAGHAILRQGGSALDAVQRAVVILEDDPVFNAGRGAVSDELGNVSHDASIMRGSDRAAGAVAAVTGMRNPIQAARAVLDEGRHVLLVGLQGSDTASDATGGGGNTVGAVARDLHGHLAAATSTGGISGKHPARVGDSALIGAGTWASDTVAVSCTGDGEGIIRVALAHEIDALVRHAHLPLDHAADRALHQLAPFGTGGLIALGADGAPATPFTTRAMPRAVRIGDHPARIDV</sequence>
<gene>
    <name evidence="1" type="ORF">OJ962_09295</name>
</gene>
<dbReference type="InterPro" id="IPR000246">
    <property type="entry name" value="Peptidase_T2"/>
</dbReference>
<dbReference type="RefSeq" id="WP_202953037.1">
    <property type="nucleotide sequence ID" value="NZ_JAPCID010000011.1"/>
</dbReference>
<dbReference type="InterPro" id="IPR029055">
    <property type="entry name" value="Ntn_hydrolases_N"/>
</dbReference>